<name>A0A1L5C024_9CAUD</name>
<sequence length="187" mass="20811">MRVLLPALSQGIFFKEITMSNNTATFKFSATMDKVQIEKAILSIRTRGAKLDNDIQVTGLSILRHVDAHGDITLANRLYLAMPKGSRRNSLALWMVAYGKLKINQDKATSKDMPMVFDKSSTTDMVEAAKVKWFEVKPERELDQEFDVKAALASLLARAKRDGVKVKAGQADLLLAVERLAKDEAEV</sequence>
<proteinExistence type="predicted"/>
<keyword evidence="2" id="KW-1185">Reference proteome</keyword>
<evidence type="ECO:0000313" key="1">
    <source>
        <dbReference type="EMBL" id="APL99463.1"/>
    </source>
</evidence>
<accession>A0A1L5C024</accession>
<gene>
    <name evidence="1" type="ORF">BB738_0050</name>
</gene>
<dbReference type="EMBL" id="KX660669">
    <property type="protein sequence ID" value="APL99463.1"/>
    <property type="molecule type" value="Genomic_DNA"/>
</dbReference>
<dbReference type="OrthoDB" id="10091at10239"/>
<organism evidence="1 2">
    <name type="scientific">Aquamicrobium phage P14</name>
    <dbReference type="NCBI Taxonomy" id="1927013"/>
    <lineage>
        <taxon>Viruses</taxon>
        <taxon>Duplodnaviria</taxon>
        <taxon>Heunggongvirae</taxon>
        <taxon>Uroviricota</taxon>
        <taxon>Caudoviricetes</taxon>
        <taxon>Autographivirales</taxon>
        <taxon>Autonotataviridae</taxon>
        <taxon>Aqualcavirus</taxon>
        <taxon>Aqualcavirus P14</taxon>
    </lineage>
</organism>
<protein>
    <submittedName>
        <fullName evidence="1">Uncharacterized protein</fullName>
    </submittedName>
</protein>
<reference evidence="2" key="1">
    <citation type="journal article" date="2017" name="Genes (Basel)">
        <title>Genome Analysis of a Novel Broad Host Range Proteobacteria Phage Isolated from a Bioreactor Treating Industrial Wastewater.</title>
        <authorList>
            <person name="de Leeuw M."/>
            <person name="Baron M."/>
            <person name="Brenner A."/>
            <person name="Kushmaro A."/>
        </authorList>
    </citation>
    <scope>NUCLEOTIDE SEQUENCE [LARGE SCALE GENOMIC DNA]</scope>
</reference>
<evidence type="ECO:0000313" key="2">
    <source>
        <dbReference type="Proteomes" id="UP000225023"/>
    </source>
</evidence>
<dbReference type="Proteomes" id="UP000225023">
    <property type="component" value="Segment"/>
</dbReference>